<dbReference type="GO" id="GO:0006400">
    <property type="term" value="P:tRNA modification"/>
    <property type="evidence" value="ECO:0007669"/>
    <property type="project" value="InterPro"/>
</dbReference>
<dbReference type="GO" id="GO:0003723">
    <property type="term" value="F:RNA binding"/>
    <property type="evidence" value="ECO:0007669"/>
    <property type="project" value="UniProtKB-UniRule"/>
</dbReference>
<feature type="domain" description="THUMP" evidence="3">
    <location>
        <begin position="123"/>
        <end position="229"/>
    </location>
</feature>
<dbReference type="PANTHER" id="PTHR13452">
    <property type="entry name" value="THUMP DOMAIN CONTAINING PROTEIN 1-RELATED"/>
    <property type="match status" value="1"/>
</dbReference>
<dbReference type="CDD" id="cd11717">
    <property type="entry name" value="THUMP_THUMPD1_like"/>
    <property type="match status" value="1"/>
</dbReference>
<evidence type="ECO:0000259" key="3">
    <source>
        <dbReference type="PROSITE" id="PS51165"/>
    </source>
</evidence>
<proteinExistence type="inferred from homology"/>
<gene>
    <name evidence="4" type="ORF">BDFB_008589</name>
</gene>
<evidence type="ECO:0000313" key="5">
    <source>
        <dbReference type="Proteomes" id="UP000292052"/>
    </source>
</evidence>
<keyword evidence="5" id="KW-1185">Reference proteome</keyword>
<dbReference type="Gene3D" id="3.30.2300.10">
    <property type="entry name" value="THUMP superfamily"/>
    <property type="match status" value="1"/>
</dbReference>
<dbReference type="Pfam" id="PF02926">
    <property type="entry name" value="THUMP"/>
    <property type="match status" value="1"/>
</dbReference>
<name>A0A482W1G4_ASBVE</name>
<dbReference type="EMBL" id="QDEB01043183">
    <property type="protein sequence ID" value="RZC38458.1"/>
    <property type="molecule type" value="Genomic_DNA"/>
</dbReference>
<dbReference type="PROSITE" id="PS51165">
    <property type="entry name" value="THUMP"/>
    <property type="match status" value="1"/>
</dbReference>
<evidence type="ECO:0000313" key="4">
    <source>
        <dbReference type="EMBL" id="RZC38458.1"/>
    </source>
</evidence>
<dbReference type="OrthoDB" id="367221at2759"/>
<reference evidence="4 5" key="1">
    <citation type="submission" date="2017-03" db="EMBL/GenBank/DDBJ databases">
        <title>Genome of the blue death feigning beetle - Asbolus verrucosus.</title>
        <authorList>
            <person name="Rider S.D."/>
        </authorList>
    </citation>
    <scope>NUCLEOTIDE SEQUENCE [LARGE SCALE GENOMIC DNA]</scope>
    <source>
        <strain evidence="4">Butters</strain>
        <tissue evidence="4">Head and leg muscle</tissue>
    </source>
</reference>
<evidence type="ECO:0000256" key="2">
    <source>
        <dbReference type="PROSITE-ProRule" id="PRU00529"/>
    </source>
</evidence>
<keyword evidence="2" id="KW-0694">RNA-binding</keyword>
<dbReference type="SUPFAM" id="SSF143437">
    <property type="entry name" value="THUMP domain-like"/>
    <property type="match status" value="1"/>
</dbReference>
<dbReference type="PANTHER" id="PTHR13452:SF10">
    <property type="entry name" value="THUMP DOMAIN-CONTAINING PROTEIN 1"/>
    <property type="match status" value="1"/>
</dbReference>
<dbReference type="InterPro" id="IPR040183">
    <property type="entry name" value="THUMPD1-like"/>
</dbReference>
<accession>A0A482W1G4</accession>
<comment type="caution">
    <text evidence="4">The sequence shown here is derived from an EMBL/GenBank/DDBJ whole genome shotgun (WGS) entry which is preliminary data.</text>
</comment>
<protein>
    <submittedName>
        <fullName evidence="4">THUMP domain containing protein</fullName>
    </submittedName>
</protein>
<dbReference type="InterPro" id="IPR004114">
    <property type="entry name" value="THUMP_dom"/>
</dbReference>
<sequence length="258" mass="30158">MSSVKSKPKLKKYYIKKSINRKLCLEANLKGFLCSCNNREKDCIRESYNLLNQYADKLYPSSSTQDYQTEDVDDLLNKEISELKEESKTNRRFQVIESGAKNFLFIRTTLDNPVELAETIVKDIHQTGNQKTRFLLRLIPVEITCKAYITDITKAFEQIVDMHFKEKAQTFSVMFNHRNNDTLSRDEIIKLMAEKVFKTRTDHKVDLKTADVSIIVEIIRGYAFLSVVPNYLRYKKYNLLSICDNEQTKDEALQTDYT</sequence>
<organism evidence="4 5">
    <name type="scientific">Asbolus verrucosus</name>
    <name type="common">Desert ironclad beetle</name>
    <dbReference type="NCBI Taxonomy" id="1661398"/>
    <lineage>
        <taxon>Eukaryota</taxon>
        <taxon>Metazoa</taxon>
        <taxon>Ecdysozoa</taxon>
        <taxon>Arthropoda</taxon>
        <taxon>Hexapoda</taxon>
        <taxon>Insecta</taxon>
        <taxon>Pterygota</taxon>
        <taxon>Neoptera</taxon>
        <taxon>Endopterygota</taxon>
        <taxon>Coleoptera</taxon>
        <taxon>Polyphaga</taxon>
        <taxon>Cucujiformia</taxon>
        <taxon>Tenebrionidae</taxon>
        <taxon>Pimeliinae</taxon>
        <taxon>Asbolus</taxon>
    </lineage>
</organism>
<dbReference type="Proteomes" id="UP000292052">
    <property type="component" value="Unassembled WGS sequence"/>
</dbReference>
<comment type="similarity">
    <text evidence="1">Belongs to the THUMPD1 family.</text>
</comment>
<dbReference type="SMART" id="SM00981">
    <property type="entry name" value="THUMP"/>
    <property type="match status" value="1"/>
</dbReference>
<dbReference type="FunFam" id="3.30.2300.10:FF:000001">
    <property type="entry name" value="THUMP domain-containing protein 1"/>
    <property type="match status" value="1"/>
</dbReference>
<dbReference type="AlphaFoldDB" id="A0A482W1G4"/>
<evidence type="ECO:0000256" key="1">
    <source>
        <dbReference type="ARBA" id="ARBA00060731"/>
    </source>
</evidence>